<accession>A0AAD0TQE4</accession>
<keyword evidence="5" id="KW-1185">Reference proteome</keyword>
<proteinExistence type="inferred from homology"/>
<dbReference type="EMBL" id="CP032744">
    <property type="protein sequence ID" value="AYJ39645.1"/>
    <property type="molecule type" value="Genomic_DNA"/>
</dbReference>
<evidence type="ECO:0000256" key="1">
    <source>
        <dbReference type="ARBA" id="ARBA00008950"/>
    </source>
</evidence>
<sequence length="280" mass="31397">MLHRIAVLADIHGNLTALNAVLADAKQRAVTDYWFLGDLFLPGPGAEKLYQTLAALTPSVWLQGNWEQGINAIMTGMGQLNDPSQVYFARLTEYLVTHLSADHYAELVQRPIATTVTVNGLTFQLAHNQPERSTGHDLYPDEQQANFDHLAGDADVAIYGHTHQQIMRVSKRGQLIINPGAAGQPYSPYAKFMADQRAHYAILTVDEAGRLSVDFCKVDYDIELELAVARDQQLPYLDLYEHLRRTGFTSTHDQALLAKVNADNDYITEVQHFLMPKRDH</sequence>
<dbReference type="InterPro" id="IPR029052">
    <property type="entry name" value="Metallo-depent_PP-like"/>
</dbReference>
<evidence type="ECO:0000313" key="3">
    <source>
        <dbReference type="EMBL" id="AYJ39645.1"/>
    </source>
</evidence>
<dbReference type="PANTHER" id="PTHR42850:SF2">
    <property type="entry name" value="BLL5683 PROTEIN"/>
    <property type="match status" value="1"/>
</dbReference>
<dbReference type="AlphaFoldDB" id="A0AAD0TQE4"/>
<dbReference type="InterPro" id="IPR050126">
    <property type="entry name" value="Ap4A_hydrolase"/>
</dbReference>
<dbReference type="Pfam" id="PF12850">
    <property type="entry name" value="Metallophos_2"/>
    <property type="match status" value="1"/>
</dbReference>
<gene>
    <name evidence="4" type="primary">apaH_2</name>
    <name evidence="3" type="ORF">LP667_12965</name>
    <name evidence="4" type="ORF">LPPLD21_01461</name>
</gene>
<dbReference type="InterPro" id="IPR024654">
    <property type="entry name" value="Calcineurin-like_PHP_lpxH"/>
</dbReference>
<dbReference type="PIRSF" id="PIRSF000883">
    <property type="entry name" value="Pesterase_MJ0912"/>
    <property type="match status" value="1"/>
</dbReference>
<name>A0AAD0TQE4_9LACO</name>
<protein>
    <submittedName>
        <fullName evidence="3">Metallophosphoesterase</fullName>
    </submittedName>
    <submittedName>
        <fullName evidence="4">Serine/threonine protein phosphatase</fullName>
    </submittedName>
</protein>
<evidence type="ECO:0000313" key="5">
    <source>
        <dbReference type="Proteomes" id="UP000236162"/>
    </source>
</evidence>
<organism evidence="3 6">
    <name type="scientific">Lactiplantibacillus paraplantarum</name>
    <dbReference type="NCBI Taxonomy" id="60520"/>
    <lineage>
        <taxon>Bacteria</taxon>
        <taxon>Bacillati</taxon>
        <taxon>Bacillota</taxon>
        <taxon>Bacilli</taxon>
        <taxon>Lactobacillales</taxon>
        <taxon>Lactobacillaceae</taxon>
        <taxon>Lactiplantibacillus</taxon>
    </lineage>
</organism>
<dbReference type="RefSeq" id="WP_021730044.1">
    <property type="nucleotide sequence ID" value="NZ_AVAI01000006.1"/>
</dbReference>
<dbReference type="Gene3D" id="3.60.21.10">
    <property type="match status" value="1"/>
</dbReference>
<dbReference type="InterPro" id="IPR011152">
    <property type="entry name" value="Pesterase_MJ0912"/>
</dbReference>
<dbReference type="Proteomes" id="UP000277896">
    <property type="component" value="Chromosome"/>
</dbReference>
<evidence type="ECO:0000313" key="6">
    <source>
        <dbReference type="Proteomes" id="UP000277896"/>
    </source>
</evidence>
<dbReference type="PANTHER" id="PTHR42850">
    <property type="entry name" value="METALLOPHOSPHOESTERASE"/>
    <property type="match status" value="1"/>
</dbReference>
<reference evidence="3 6" key="2">
    <citation type="submission" date="2018-10" db="EMBL/GenBank/DDBJ databases">
        <title>Genome seuquencing of Lactobacillus species.</title>
        <authorList>
            <person name="Baek C."/>
            <person name="Yi H."/>
        </authorList>
    </citation>
    <scope>NUCLEOTIDE SEQUENCE [LARGE SCALE GENOMIC DNA]</scope>
    <source>
        <strain evidence="3 6">DSM 10667</strain>
    </source>
</reference>
<dbReference type="EMBL" id="BDOR01000006">
    <property type="protein sequence ID" value="GBF01929.1"/>
    <property type="molecule type" value="Genomic_DNA"/>
</dbReference>
<feature type="domain" description="Calcineurin-like phosphoesterase" evidence="2">
    <location>
        <begin position="4"/>
        <end position="207"/>
    </location>
</feature>
<reference evidence="4 5" key="1">
    <citation type="submission" date="2017-04" db="EMBL/GenBank/DDBJ databases">
        <title>In vitro and in silico characterization of Lactobacillus paraplantarum D2-1, a starter culture for soymilk fermentation.</title>
        <authorList>
            <person name="Endo A."/>
            <person name="Sasaki F."/>
            <person name="Maeno S."/>
            <person name="Kanesaki Y."/>
            <person name="Kubota E."/>
            <person name="Torres G.A."/>
            <person name="Tomita S."/>
            <person name="Nakagawa J."/>
        </authorList>
    </citation>
    <scope>NUCLEOTIDE SEQUENCE [LARGE SCALE GENOMIC DNA]</scope>
    <source>
        <strain evidence="4 5">D2-1</strain>
    </source>
</reference>
<dbReference type="GO" id="GO:0005737">
    <property type="term" value="C:cytoplasm"/>
    <property type="evidence" value="ECO:0007669"/>
    <property type="project" value="TreeGrafter"/>
</dbReference>
<evidence type="ECO:0000313" key="4">
    <source>
        <dbReference type="EMBL" id="GBF01929.1"/>
    </source>
</evidence>
<comment type="similarity">
    <text evidence="1">Belongs to the metallophosphoesterase superfamily. YfcE family.</text>
</comment>
<dbReference type="GO" id="GO:0016791">
    <property type="term" value="F:phosphatase activity"/>
    <property type="evidence" value="ECO:0007669"/>
    <property type="project" value="TreeGrafter"/>
</dbReference>
<dbReference type="SUPFAM" id="SSF56300">
    <property type="entry name" value="Metallo-dependent phosphatases"/>
    <property type="match status" value="1"/>
</dbReference>
<evidence type="ECO:0000259" key="2">
    <source>
        <dbReference type="Pfam" id="PF12850"/>
    </source>
</evidence>
<dbReference type="Proteomes" id="UP000236162">
    <property type="component" value="Unassembled WGS sequence"/>
</dbReference>